<reference evidence="2" key="1">
    <citation type="submission" date="2016-11" db="UniProtKB">
        <authorList>
            <consortium name="WormBaseParasite"/>
        </authorList>
    </citation>
    <scope>IDENTIFICATION</scope>
</reference>
<proteinExistence type="predicted"/>
<name>A0A1I7UUW8_9PELO</name>
<sequence length="69" mass="8357">MFLGLRAPTIRAFSDVISDEAINEYVRRWVRGEAEFQKVLIRSWTYRDWNTMTEGIVMVPWDEQFERDK</sequence>
<accession>A0A1I7UUW8</accession>
<dbReference type="Proteomes" id="UP000095282">
    <property type="component" value="Unplaced"/>
</dbReference>
<keyword evidence="1" id="KW-1185">Reference proteome</keyword>
<evidence type="ECO:0000313" key="1">
    <source>
        <dbReference type="Proteomes" id="UP000095282"/>
    </source>
</evidence>
<evidence type="ECO:0000313" key="2">
    <source>
        <dbReference type="WBParaSite" id="Csp11.Scaffold630.g19591.t1"/>
    </source>
</evidence>
<protein>
    <submittedName>
        <fullName evidence="2">FBA_2 domain-containing protein</fullName>
    </submittedName>
</protein>
<dbReference type="AlphaFoldDB" id="A0A1I7UUW8"/>
<dbReference type="WBParaSite" id="Csp11.Scaffold630.g19591.t1">
    <property type="protein sequence ID" value="Csp11.Scaffold630.g19591.t1"/>
    <property type="gene ID" value="Csp11.Scaffold630.g19591"/>
</dbReference>
<organism evidence="1 2">
    <name type="scientific">Caenorhabditis tropicalis</name>
    <dbReference type="NCBI Taxonomy" id="1561998"/>
    <lineage>
        <taxon>Eukaryota</taxon>
        <taxon>Metazoa</taxon>
        <taxon>Ecdysozoa</taxon>
        <taxon>Nematoda</taxon>
        <taxon>Chromadorea</taxon>
        <taxon>Rhabditida</taxon>
        <taxon>Rhabditina</taxon>
        <taxon>Rhabditomorpha</taxon>
        <taxon>Rhabditoidea</taxon>
        <taxon>Rhabditidae</taxon>
        <taxon>Peloderinae</taxon>
        <taxon>Caenorhabditis</taxon>
    </lineage>
</organism>